<accession>A0ACD3B2L3</accession>
<name>A0ACD3B2L3_9AGAR</name>
<evidence type="ECO:0000313" key="2">
    <source>
        <dbReference type="Proteomes" id="UP000308600"/>
    </source>
</evidence>
<dbReference type="EMBL" id="ML208290">
    <property type="protein sequence ID" value="TFK72035.1"/>
    <property type="molecule type" value="Genomic_DNA"/>
</dbReference>
<dbReference type="Proteomes" id="UP000308600">
    <property type="component" value="Unassembled WGS sequence"/>
</dbReference>
<sequence>MYCSLLIGPGSATQTRASHHTDLNKPMREDTQEHVLDLLRRYDTVIILDDSDSMKRHWAEASARHALSKLAGLATKRDTDGIDIYFINHEIPLLGVKSEAQVEKAMEAIKPRGSTYLGEALDNVLRPYLLKLEQAYARDGEDALKSIKPINFIIITDGMPADTPEDAIIQAARRLDSKEFPLSQVGVSFVQIGNDKEGAEYLQMLDDALEGTRDMVDTTPYFGPVTTDALCKILLGGINRRWDKANPDGSKKRRK</sequence>
<gene>
    <name evidence="1" type="ORF">BDN72DRAFT_932306</name>
</gene>
<reference evidence="1 2" key="1">
    <citation type="journal article" date="2019" name="Nat. Ecol. Evol.">
        <title>Megaphylogeny resolves global patterns of mushroom evolution.</title>
        <authorList>
            <person name="Varga T."/>
            <person name="Krizsan K."/>
            <person name="Foldi C."/>
            <person name="Dima B."/>
            <person name="Sanchez-Garcia M."/>
            <person name="Sanchez-Ramirez S."/>
            <person name="Szollosi G.J."/>
            <person name="Szarkandi J.G."/>
            <person name="Papp V."/>
            <person name="Albert L."/>
            <person name="Andreopoulos W."/>
            <person name="Angelini C."/>
            <person name="Antonin V."/>
            <person name="Barry K.W."/>
            <person name="Bougher N.L."/>
            <person name="Buchanan P."/>
            <person name="Buyck B."/>
            <person name="Bense V."/>
            <person name="Catcheside P."/>
            <person name="Chovatia M."/>
            <person name="Cooper J."/>
            <person name="Damon W."/>
            <person name="Desjardin D."/>
            <person name="Finy P."/>
            <person name="Geml J."/>
            <person name="Haridas S."/>
            <person name="Hughes K."/>
            <person name="Justo A."/>
            <person name="Karasinski D."/>
            <person name="Kautmanova I."/>
            <person name="Kiss B."/>
            <person name="Kocsube S."/>
            <person name="Kotiranta H."/>
            <person name="LaButti K.M."/>
            <person name="Lechner B.E."/>
            <person name="Liimatainen K."/>
            <person name="Lipzen A."/>
            <person name="Lukacs Z."/>
            <person name="Mihaltcheva S."/>
            <person name="Morgado L.N."/>
            <person name="Niskanen T."/>
            <person name="Noordeloos M.E."/>
            <person name="Ohm R.A."/>
            <person name="Ortiz-Santana B."/>
            <person name="Ovrebo C."/>
            <person name="Racz N."/>
            <person name="Riley R."/>
            <person name="Savchenko A."/>
            <person name="Shiryaev A."/>
            <person name="Soop K."/>
            <person name="Spirin V."/>
            <person name="Szebenyi C."/>
            <person name="Tomsovsky M."/>
            <person name="Tulloss R.E."/>
            <person name="Uehling J."/>
            <person name="Grigoriev I.V."/>
            <person name="Vagvolgyi C."/>
            <person name="Papp T."/>
            <person name="Martin F.M."/>
            <person name="Miettinen O."/>
            <person name="Hibbett D.S."/>
            <person name="Nagy L.G."/>
        </authorList>
    </citation>
    <scope>NUCLEOTIDE SEQUENCE [LARGE SCALE GENOMIC DNA]</scope>
    <source>
        <strain evidence="1 2">NL-1719</strain>
    </source>
</reference>
<organism evidence="1 2">
    <name type="scientific">Pluteus cervinus</name>
    <dbReference type="NCBI Taxonomy" id="181527"/>
    <lineage>
        <taxon>Eukaryota</taxon>
        <taxon>Fungi</taxon>
        <taxon>Dikarya</taxon>
        <taxon>Basidiomycota</taxon>
        <taxon>Agaricomycotina</taxon>
        <taxon>Agaricomycetes</taxon>
        <taxon>Agaricomycetidae</taxon>
        <taxon>Agaricales</taxon>
        <taxon>Pluteineae</taxon>
        <taxon>Pluteaceae</taxon>
        <taxon>Pluteus</taxon>
    </lineage>
</organism>
<evidence type="ECO:0000313" key="1">
    <source>
        <dbReference type="EMBL" id="TFK72035.1"/>
    </source>
</evidence>
<keyword evidence="2" id="KW-1185">Reference proteome</keyword>
<proteinExistence type="predicted"/>
<protein>
    <submittedName>
        <fullName evidence="1">Uncharacterized protein</fullName>
    </submittedName>
</protein>